<dbReference type="InterPro" id="IPR032466">
    <property type="entry name" value="Metal_Hydrolase"/>
</dbReference>
<reference evidence="3 4" key="1">
    <citation type="submission" date="2013-08" db="EMBL/GenBank/DDBJ databases">
        <authorList>
            <person name="Weinstock G."/>
            <person name="Sodergren E."/>
            <person name="Wylie T."/>
            <person name="Fulton L."/>
            <person name="Fulton R."/>
            <person name="Fronick C."/>
            <person name="O'Laughlin M."/>
            <person name="Godfrey J."/>
            <person name="Miner T."/>
            <person name="Herter B."/>
            <person name="Appelbaum E."/>
            <person name="Cordes M."/>
            <person name="Lek S."/>
            <person name="Wollam A."/>
            <person name="Pepin K.H."/>
            <person name="Palsikar V.B."/>
            <person name="Mitreva M."/>
            <person name="Wilson R.K."/>
        </authorList>
    </citation>
    <scope>NUCLEOTIDE SEQUENCE [LARGE SCALE GENOMIC DNA]</scope>
    <source>
        <strain evidence="3 4">ATCC 14665</strain>
    </source>
</reference>
<evidence type="ECO:0000259" key="2">
    <source>
        <dbReference type="Pfam" id="PF01979"/>
    </source>
</evidence>
<protein>
    <submittedName>
        <fullName evidence="3">Amidohydrolase family protein</fullName>
    </submittedName>
</protein>
<dbReference type="PANTHER" id="PTHR43135">
    <property type="entry name" value="ALPHA-D-RIBOSE 1-METHYLPHOSPHONATE 5-TRIPHOSPHATE DIPHOSPHATASE"/>
    <property type="match status" value="1"/>
</dbReference>
<dbReference type="HOGENOM" id="CLU_046987_0_0_11"/>
<dbReference type="InterPro" id="IPR051781">
    <property type="entry name" value="Metallo-dep_Hydrolase"/>
</dbReference>
<dbReference type="InterPro" id="IPR011059">
    <property type="entry name" value="Metal-dep_hydrolase_composite"/>
</dbReference>
<dbReference type="Gene3D" id="3.20.20.140">
    <property type="entry name" value="Metal-dependent hydrolases"/>
    <property type="match status" value="1"/>
</dbReference>
<dbReference type="InterPro" id="IPR006680">
    <property type="entry name" value="Amidohydro-rel"/>
</dbReference>
<dbReference type="CDD" id="cd01309">
    <property type="entry name" value="Met_dep_hydrolase_C"/>
    <property type="match status" value="1"/>
</dbReference>
<dbReference type="AlphaFoldDB" id="U2T4Z5"/>
<dbReference type="PATRIC" id="fig|1358026.3.peg.946"/>
<feature type="region of interest" description="Disordered" evidence="1">
    <location>
        <begin position="1"/>
        <end position="23"/>
    </location>
</feature>
<gene>
    <name evidence="3" type="ORF">N136_01087</name>
</gene>
<evidence type="ECO:0000256" key="1">
    <source>
        <dbReference type="SAM" id="MobiDB-lite"/>
    </source>
</evidence>
<accession>U2T4Z5</accession>
<proteinExistence type="predicted"/>
<comment type="caution">
    <text evidence="3">The sequence shown here is derived from an EMBL/GenBank/DDBJ whole genome shotgun (WGS) entry which is preliminary data.</text>
</comment>
<dbReference type="SUPFAM" id="SSF51338">
    <property type="entry name" value="Composite domain of metallo-dependent hydrolases"/>
    <property type="match status" value="1"/>
</dbReference>
<dbReference type="GO" id="GO:0016810">
    <property type="term" value="F:hydrolase activity, acting on carbon-nitrogen (but not peptide) bonds"/>
    <property type="evidence" value="ECO:0007669"/>
    <property type="project" value="InterPro"/>
</dbReference>
<evidence type="ECO:0000313" key="3">
    <source>
        <dbReference type="EMBL" id="ERK72543.1"/>
    </source>
</evidence>
<dbReference type="Proteomes" id="UP000016605">
    <property type="component" value="Unassembled WGS sequence"/>
</dbReference>
<dbReference type="EMBL" id="AWVQ01000116">
    <property type="protein sequence ID" value="ERK72543.1"/>
    <property type="molecule type" value="Genomic_DNA"/>
</dbReference>
<name>U2T4Z5_LEIAQ</name>
<dbReference type="Pfam" id="PF01979">
    <property type="entry name" value="Amidohydro_1"/>
    <property type="match status" value="1"/>
</dbReference>
<dbReference type="SUPFAM" id="SSF51556">
    <property type="entry name" value="Metallo-dependent hydrolases"/>
    <property type="match status" value="1"/>
</dbReference>
<evidence type="ECO:0000313" key="4">
    <source>
        <dbReference type="Proteomes" id="UP000016605"/>
    </source>
</evidence>
<organism evidence="3 4">
    <name type="scientific">Leifsonia aquatica ATCC 14665</name>
    <dbReference type="NCBI Taxonomy" id="1358026"/>
    <lineage>
        <taxon>Bacteria</taxon>
        <taxon>Bacillati</taxon>
        <taxon>Actinomycetota</taxon>
        <taxon>Actinomycetes</taxon>
        <taxon>Micrococcales</taxon>
        <taxon>Microbacteriaceae</taxon>
        <taxon>Leifsonia</taxon>
    </lineage>
</organism>
<dbReference type="PANTHER" id="PTHR43135:SF3">
    <property type="entry name" value="ALPHA-D-RIBOSE 1-METHYLPHOSPHONATE 5-TRIPHOSPHATE DIPHOSPHATASE"/>
    <property type="match status" value="1"/>
</dbReference>
<feature type="domain" description="Amidohydrolase-related" evidence="2">
    <location>
        <begin position="256"/>
        <end position="397"/>
    </location>
</feature>
<keyword evidence="3" id="KW-0378">Hydrolase</keyword>
<sequence length="432" mass="45894">MLPSNTDAGRAFPGRSPCGGERRLDTMTASTIAIVNARVVPVLGEPIEGGTVLIRDGVIEAVGAAGEVSIPDGVATVDATGKWVLPGFVESHGHVGIHEEANGPAGDDTNEMTTPNTAAVRAIDAVNIDDEGFRDALSGGVTSIVVKPGSGNPIGGQTVAIKSWGGRTIDEQVIKAAVSVKSALGENPKRVYGAKNVTPSTRLGVAMIIRQAFVEAQNYRAQRDEAERDGKAFARDLTKETLVRVLDGELYWDQHTHRHDDIATALRLADEFGYKLVVNHGTEAHKIADVLAERDIPVIFGPMFTSRSKVELRDRAIANLATLAAAGVRVAITTDHPVVPINFLVYQAALAVKDGLPHQTALEALTVNPAAFLGLDERIGALAPGRDGDVVVWSGDPLDVNSRAERVFIEGTEVYSWADGVGRVVERSERFA</sequence>